<evidence type="ECO:0000313" key="2">
    <source>
        <dbReference type="Proteomes" id="UP000515159"/>
    </source>
</evidence>
<dbReference type="RefSeq" id="XP_033790192.1">
    <property type="nucleotide sequence ID" value="XM_033934301.1"/>
</dbReference>
<dbReference type="RefSeq" id="XP_033790190.1">
    <property type="nucleotide sequence ID" value="XM_033934299.1"/>
</dbReference>
<accession>A0A6P8PPE1</accession>
<evidence type="ECO:0000313" key="5">
    <source>
        <dbReference type="RefSeq" id="XP_033790192.1"/>
    </source>
</evidence>
<dbReference type="KEGG" id="gsh:117355566"/>
<keyword evidence="2" id="KW-1185">Reference proteome</keyword>
<dbReference type="RefSeq" id="XP_033790191.1">
    <property type="nucleotide sequence ID" value="XM_033934300.1"/>
</dbReference>
<dbReference type="GeneID" id="117355566"/>
<feature type="domain" description="DUF4708" evidence="1">
    <location>
        <begin position="7"/>
        <end position="280"/>
    </location>
</feature>
<sequence>MNESTCQSLFFISLPDLRKLCAVTVVLNPGDTIPRDLQIKICRYLLFQHQDIVSSPIPGEQNKILVIMAIAFYKSGKVQAAVEKHGAKMEVPQRVTPAMLQTCLSYTLTAKLAPSWNKAGHLLVQGQDFLSQIGKQCAVVMDLNVSDIQLCISLQVFTVRLPPPQLVDFDISAGILKIFESNQNSVILRHFISSNWCYVLPSMKMGQIVSISHAIPPDSPFLSYENLQAHWKNLVKYGYKLPENHEENMIYCSVFFKPIGERLFTYPFCCIRSKPVQFFPRIDLNHVLNAFLSDLKSKLSHLCGFPVKMTSKPCYATKDLIRSGVQDIQCRPTNLTTKAIFRASLTQFPFAEKSVSAQETLVCSAGYEHKMGPLINQSRAYVLTNLSQPSQGTHANVTLNEETSTGSRQQVCLRKASESPVHSFGSLGLQRSSIAHFHSNNAIIIPSFKSTLSQVSLTNTKATNERKRQIALPSLSPTSSKIGKIMVPKLAEFNPDALLFHKPAPDLPVGKNISDAKTSNEKSSSRGFRFLTPQRMESSTHQTNPAFTNNSEINTAEVIQRQMSPPSLSKCISLQLQILNVNSEQRNTTGLNFHAKKKVCTANRSLQHYKDLSCKAESDHMSAPEMVTPWFSQGEKENHSEGRTAKDFEVIHESTLNSTSCLPNVGINDQEGSVLTEEDPTKEEGCKTKFKKSKAKPAIQDVDIENYAKNNQLSKLNSVTLQYWLKQHGISVKTREKKEKLVSKIMQFIRES</sequence>
<evidence type="ECO:0000313" key="4">
    <source>
        <dbReference type="RefSeq" id="XP_033790191.1"/>
    </source>
</evidence>
<dbReference type="CTD" id="142486940"/>
<proteinExistence type="predicted"/>
<dbReference type="Proteomes" id="UP000515159">
    <property type="component" value="Chromosome 2"/>
</dbReference>
<dbReference type="OrthoDB" id="6285995at2759"/>
<reference evidence="3 4" key="1">
    <citation type="submission" date="2025-04" db="UniProtKB">
        <authorList>
            <consortium name="RefSeq"/>
        </authorList>
    </citation>
    <scope>IDENTIFICATION</scope>
</reference>
<dbReference type="AlphaFoldDB" id="A0A6P8PPE1"/>
<gene>
    <name evidence="3 4 5" type="primary">C2H18orf63</name>
</gene>
<evidence type="ECO:0000259" key="1">
    <source>
        <dbReference type="Pfam" id="PF15813"/>
    </source>
</evidence>
<organism evidence="2 5">
    <name type="scientific">Geotrypetes seraphini</name>
    <name type="common">Gaboon caecilian</name>
    <name type="synonym">Caecilia seraphini</name>
    <dbReference type="NCBI Taxonomy" id="260995"/>
    <lineage>
        <taxon>Eukaryota</taxon>
        <taxon>Metazoa</taxon>
        <taxon>Chordata</taxon>
        <taxon>Craniata</taxon>
        <taxon>Vertebrata</taxon>
        <taxon>Euteleostomi</taxon>
        <taxon>Amphibia</taxon>
        <taxon>Gymnophiona</taxon>
        <taxon>Geotrypetes</taxon>
    </lineage>
</organism>
<dbReference type="PANTHER" id="PTHR28495">
    <property type="entry name" value="HYPOTHETICAL PROTEIN LOC100359752"/>
    <property type="match status" value="1"/>
</dbReference>
<evidence type="ECO:0000313" key="3">
    <source>
        <dbReference type="RefSeq" id="XP_033790190.1"/>
    </source>
</evidence>
<dbReference type="InterPro" id="IPR031643">
    <property type="entry name" value="DUF4708"/>
</dbReference>
<dbReference type="Pfam" id="PF15813">
    <property type="entry name" value="DUF4708"/>
    <property type="match status" value="1"/>
</dbReference>
<protein>
    <submittedName>
        <fullName evidence="3 4">Uncharacterized protein C18orf63 homolog isoform X1</fullName>
    </submittedName>
</protein>
<name>A0A6P8PPE1_GEOSA</name>
<dbReference type="PANTHER" id="PTHR28495:SF1">
    <property type="entry name" value="GENE, 17266-RELATED"/>
    <property type="match status" value="1"/>
</dbReference>